<dbReference type="OrthoDB" id="9778896at2"/>
<dbReference type="PANTHER" id="PTHR12213">
    <property type="entry name" value="CORRINOID ADENOSYLTRANSFERASE"/>
    <property type="match status" value="1"/>
</dbReference>
<protein>
    <recommendedName>
        <fullName evidence="6">Corrinoid adenosyltransferase</fullName>
        <ecNumber evidence="6">2.5.1.17</ecNumber>
    </recommendedName>
    <alternativeName>
        <fullName evidence="6">Cob(II)alamin adenosyltransferase</fullName>
    </alternativeName>
    <alternativeName>
        <fullName evidence="6">Cob(II)yrinic acid a,c-diamide adenosyltransferase</fullName>
    </alternativeName>
    <alternativeName>
        <fullName evidence="6">Cobinamide/cobalamin adenosyltransferase</fullName>
    </alternativeName>
</protein>
<dbReference type="Gene3D" id="1.20.1200.10">
    <property type="entry name" value="Cobalamin adenosyltransferase-like"/>
    <property type="match status" value="1"/>
</dbReference>
<evidence type="ECO:0000259" key="7">
    <source>
        <dbReference type="Pfam" id="PF01923"/>
    </source>
</evidence>
<dbReference type="EC" id="2.5.1.17" evidence="6"/>
<evidence type="ECO:0000256" key="6">
    <source>
        <dbReference type="RuleBase" id="RU366026"/>
    </source>
</evidence>
<keyword evidence="4 6" id="KW-0547">Nucleotide-binding</keyword>
<evidence type="ECO:0000313" key="9">
    <source>
        <dbReference type="Proteomes" id="UP000321764"/>
    </source>
</evidence>
<dbReference type="InterPro" id="IPR016030">
    <property type="entry name" value="CblAdoTrfase-like"/>
</dbReference>
<organism evidence="8 9">
    <name type="scientific">Reinekea thalattae</name>
    <dbReference type="NCBI Taxonomy" id="2593301"/>
    <lineage>
        <taxon>Bacteria</taxon>
        <taxon>Pseudomonadati</taxon>
        <taxon>Pseudomonadota</taxon>
        <taxon>Gammaproteobacteria</taxon>
        <taxon>Oceanospirillales</taxon>
        <taxon>Saccharospirillaceae</taxon>
        <taxon>Reinekea</taxon>
    </lineage>
</organism>
<keyword evidence="9" id="KW-1185">Reference proteome</keyword>
<keyword evidence="3 6" id="KW-0808">Transferase</keyword>
<dbReference type="GO" id="GO:0008817">
    <property type="term" value="F:corrinoid adenosyltransferase activity"/>
    <property type="evidence" value="ECO:0007669"/>
    <property type="project" value="UniProtKB-UniRule"/>
</dbReference>
<evidence type="ECO:0000256" key="4">
    <source>
        <dbReference type="ARBA" id="ARBA00022741"/>
    </source>
</evidence>
<dbReference type="Proteomes" id="UP000321764">
    <property type="component" value="Unassembled WGS sequence"/>
</dbReference>
<evidence type="ECO:0000256" key="2">
    <source>
        <dbReference type="ARBA" id="ARBA00011233"/>
    </source>
</evidence>
<dbReference type="GO" id="GO:0005524">
    <property type="term" value="F:ATP binding"/>
    <property type="evidence" value="ECO:0007669"/>
    <property type="project" value="UniProtKB-UniRule"/>
</dbReference>
<dbReference type="UniPathway" id="UPA00148">
    <property type="reaction ID" value="UER00233"/>
</dbReference>
<evidence type="ECO:0000256" key="5">
    <source>
        <dbReference type="ARBA" id="ARBA00022840"/>
    </source>
</evidence>
<comment type="catalytic activity">
    <reaction evidence="6">
        <text>2 cob(II)alamin + reduced [electron-transfer flavoprotein] + 2 ATP = 2 adenosylcob(III)alamin + 2 triphosphate + oxidized [electron-transfer flavoprotein] + 3 H(+)</text>
        <dbReference type="Rhea" id="RHEA:28671"/>
        <dbReference type="Rhea" id="RHEA-COMP:10685"/>
        <dbReference type="Rhea" id="RHEA-COMP:10686"/>
        <dbReference type="ChEBI" id="CHEBI:15378"/>
        <dbReference type="ChEBI" id="CHEBI:16304"/>
        <dbReference type="ChEBI" id="CHEBI:18036"/>
        <dbReference type="ChEBI" id="CHEBI:18408"/>
        <dbReference type="ChEBI" id="CHEBI:30616"/>
        <dbReference type="ChEBI" id="CHEBI:57692"/>
        <dbReference type="ChEBI" id="CHEBI:58307"/>
        <dbReference type="EC" id="2.5.1.17"/>
    </reaction>
</comment>
<dbReference type="InterPro" id="IPR029499">
    <property type="entry name" value="PduO-typ"/>
</dbReference>
<feature type="domain" description="Cobalamin adenosyltransferase-like" evidence="7">
    <location>
        <begin position="8"/>
        <end position="168"/>
    </location>
</feature>
<keyword evidence="5 6" id="KW-0067">ATP-binding</keyword>
<dbReference type="RefSeq" id="WP_147712468.1">
    <property type="nucleotide sequence ID" value="NZ_VKAD01000001.1"/>
</dbReference>
<gene>
    <name evidence="8" type="ORF">FME95_01420</name>
</gene>
<dbReference type="NCBIfam" id="TIGR00636">
    <property type="entry name" value="PduO_Nterm"/>
    <property type="match status" value="1"/>
</dbReference>
<proteinExistence type="inferred from homology"/>
<comment type="similarity">
    <text evidence="1 6">Belongs to the Cob(I)alamin adenosyltransferase family.</text>
</comment>
<dbReference type="FunFam" id="1.20.1200.10:FF:000001">
    <property type="entry name" value="Cob(I)yrinic acid a,c-diamide adenosyltransferase"/>
    <property type="match status" value="1"/>
</dbReference>
<evidence type="ECO:0000256" key="1">
    <source>
        <dbReference type="ARBA" id="ARBA00007487"/>
    </source>
</evidence>
<dbReference type="InterPro" id="IPR036451">
    <property type="entry name" value="CblAdoTrfase-like_sf"/>
</dbReference>
<reference evidence="8 9" key="1">
    <citation type="submission" date="2019-07" db="EMBL/GenBank/DDBJ databases">
        <title>Reinekea sp. strain SSH23 genome sequencing and assembly.</title>
        <authorList>
            <person name="Kim I."/>
        </authorList>
    </citation>
    <scope>NUCLEOTIDE SEQUENCE [LARGE SCALE GENOMIC DNA]</scope>
    <source>
        <strain evidence="8 9">SSH23</strain>
    </source>
</reference>
<dbReference type="AlphaFoldDB" id="A0A5C8Z8T3"/>
<dbReference type="EMBL" id="VKAD01000001">
    <property type="protein sequence ID" value="TXR53260.1"/>
    <property type="molecule type" value="Genomic_DNA"/>
</dbReference>
<comment type="pathway">
    <text evidence="6">Cofactor biosynthesis; adenosylcobalamin biosynthesis; adenosylcobalamin from cob(II)yrinate a,c-diamide: step 2/7.</text>
</comment>
<keyword evidence="6" id="KW-0169">Cobalamin biosynthesis</keyword>
<dbReference type="Pfam" id="PF01923">
    <property type="entry name" value="Cob_adeno_trans"/>
    <property type="match status" value="1"/>
</dbReference>
<name>A0A5C8Z8T3_9GAMM</name>
<sequence length="185" mass="20700">MGFRLSKIYTRTGDKGDTGLGTNERISKASLRIHAIGDIDELNSCIGVICETLAQTHPAHSALIQRQHDLFDLGGELAMPGYELLTEQLITDLEQEIDRLNQDIPPLENFILPGGNLAAAHTHMARSICRRAERSIVAFNQQEQAPHLIAQGYLNRLSDYLFVLARYLVIEAGGDEVLWQSRHKR</sequence>
<dbReference type="PANTHER" id="PTHR12213:SF0">
    <property type="entry name" value="CORRINOID ADENOSYLTRANSFERASE MMAB"/>
    <property type="match status" value="1"/>
</dbReference>
<comment type="catalytic activity">
    <reaction evidence="6">
        <text>2 cob(II)yrinate a,c diamide + reduced [electron-transfer flavoprotein] + 2 ATP = 2 adenosylcob(III)yrinate a,c-diamide + 2 triphosphate + oxidized [electron-transfer flavoprotein] + 3 H(+)</text>
        <dbReference type="Rhea" id="RHEA:11528"/>
        <dbReference type="Rhea" id="RHEA-COMP:10685"/>
        <dbReference type="Rhea" id="RHEA-COMP:10686"/>
        <dbReference type="ChEBI" id="CHEBI:15378"/>
        <dbReference type="ChEBI" id="CHEBI:18036"/>
        <dbReference type="ChEBI" id="CHEBI:30616"/>
        <dbReference type="ChEBI" id="CHEBI:57692"/>
        <dbReference type="ChEBI" id="CHEBI:58307"/>
        <dbReference type="ChEBI" id="CHEBI:58503"/>
        <dbReference type="ChEBI" id="CHEBI:58537"/>
        <dbReference type="EC" id="2.5.1.17"/>
    </reaction>
</comment>
<dbReference type="GO" id="GO:0009236">
    <property type="term" value="P:cobalamin biosynthetic process"/>
    <property type="evidence" value="ECO:0007669"/>
    <property type="project" value="UniProtKB-UniRule"/>
</dbReference>
<evidence type="ECO:0000256" key="3">
    <source>
        <dbReference type="ARBA" id="ARBA00022679"/>
    </source>
</evidence>
<dbReference type="SUPFAM" id="SSF89028">
    <property type="entry name" value="Cobalamin adenosyltransferase-like"/>
    <property type="match status" value="1"/>
</dbReference>
<comment type="subunit">
    <text evidence="2">Homotrimer.</text>
</comment>
<comment type="caution">
    <text evidence="8">The sequence shown here is derived from an EMBL/GenBank/DDBJ whole genome shotgun (WGS) entry which is preliminary data.</text>
</comment>
<accession>A0A5C8Z8T3</accession>
<evidence type="ECO:0000313" key="8">
    <source>
        <dbReference type="EMBL" id="TXR53260.1"/>
    </source>
</evidence>